<sequence length="73" mass="8270">MDKDYQIFLAKESLCDLVNETQIDKEALPLPLPTARYDLLVMGKRIGADTSTISGFHLLADNDTARELRELIY</sequence>
<proteinExistence type="predicted"/>
<dbReference type="EMBL" id="MW394391">
    <property type="protein sequence ID" value="QQV92338.1"/>
    <property type="molecule type" value="Genomic_DNA"/>
</dbReference>
<dbReference type="Proteomes" id="UP000596381">
    <property type="component" value="Segment"/>
</dbReference>
<keyword evidence="2" id="KW-1185">Reference proteome</keyword>
<evidence type="ECO:0000313" key="2">
    <source>
        <dbReference type="Proteomes" id="UP000596381"/>
    </source>
</evidence>
<accession>A0A7U0J5K3</accession>
<organism evidence="1 2">
    <name type="scientific">Klebsiella phage vB_KpM_FBKp24</name>
    <dbReference type="NCBI Taxonomy" id="2801834"/>
    <lineage>
        <taxon>Viruses</taxon>
        <taxon>Duplodnaviria</taxon>
        <taxon>Heunggongvirae</taxon>
        <taxon>Uroviricota</taxon>
        <taxon>Caudoviricetes</taxon>
        <taxon>Chimalliviridae</taxon>
        <taxon>Maaswegvirus</taxon>
        <taxon>Maaswegvirus Kp24</taxon>
    </lineage>
</organism>
<name>A0A7U0J5K3_9CAUD</name>
<evidence type="ECO:0000313" key="1">
    <source>
        <dbReference type="EMBL" id="QQV92338.1"/>
    </source>
</evidence>
<protein>
    <submittedName>
        <fullName evidence="1">Uncharacterized protein</fullName>
    </submittedName>
</protein>
<gene>
    <name evidence="1" type="ORF">vBKpMFBKp24_149</name>
</gene>
<reference evidence="1 2" key="1">
    <citation type="submission" date="2020-12" db="EMBL/GenBank/DDBJ databases">
        <title>Genomic characterization of four novel bacteriophages infecting Klebsiella pneumoniae.</title>
        <authorList>
            <person name="Estrada Bonilla B."/>
            <person name="Costa A.R."/>
            <person name="van Rossum T."/>
            <person name="Hagedoorn S."/>
            <person name="Wallinga H."/>
            <person name="Xiao M."/>
            <person name="Song W."/>
            <person name="Haas P.-J."/>
            <person name="Nobrega F.L."/>
            <person name="Brouns S.J.J."/>
        </authorList>
    </citation>
    <scope>NUCLEOTIDE SEQUENCE [LARGE SCALE GENOMIC DNA]</scope>
</reference>